<comment type="subcellular location">
    <subcellularLocation>
        <location evidence="1">Cell membrane</location>
        <topology evidence="1">Multi-pass membrane protein</topology>
    </subcellularLocation>
</comment>
<dbReference type="PROSITE" id="PS51257">
    <property type="entry name" value="PROKAR_LIPOPROTEIN"/>
    <property type="match status" value="1"/>
</dbReference>
<dbReference type="Pfam" id="PF00892">
    <property type="entry name" value="EamA"/>
    <property type="match status" value="2"/>
</dbReference>
<proteinExistence type="inferred from homology"/>
<dbReference type="AlphaFoldDB" id="A0A223KM24"/>
<feature type="transmembrane region" description="Helical" evidence="7">
    <location>
        <begin position="94"/>
        <end position="113"/>
    </location>
</feature>
<comment type="similarity">
    <text evidence="2">Belongs to the EamA transporter family.</text>
</comment>
<evidence type="ECO:0000313" key="10">
    <source>
        <dbReference type="Proteomes" id="UP000215224"/>
    </source>
</evidence>
<keyword evidence="3" id="KW-1003">Cell membrane</keyword>
<feature type="transmembrane region" description="Helical" evidence="7">
    <location>
        <begin position="243"/>
        <end position="263"/>
    </location>
</feature>
<accession>A0A223KM24</accession>
<evidence type="ECO:0000256" key="3">
    <source>
        <dbReference type="ARBA" id="ARBA00022475"/>
    </source>
</evidence>
<keyword evidence="4 7" id="KW-0812">Transmembrane</keyword>
<evidence type="ECO:0000259" key="8">
    <source>
        <dbReference type="Pfam" id="PF00892"/>
    </source>
</evidence>
<sequence length="297" mass="32940">MVNKTLYFSLFVFLGGCSYGVLSTFVKKAYEKGFVFQDVIQSQFFFGWVLLLLLMLLFSRNRVTKKQMITLMLVGITTSLTGMFYYLSLQTIQASLAIILLFQFTWVGVLIESIVNRTLPSKEKVISVIILFIGTLLSGGFFGSESFYWEKNGVFFGLCSAITFALFIFFSGRVETNVPTITRSFMMTSGALLFLFIILTPSFLINGSLSDGLWLYGVPLGVFGVVLPVIFFAYGAPKINSGLATILGASELPVAVIMSMLVLHEAVTFLQWVGVFIILVGIALPQFNVLKKQPLQV</sequence>
<evidence type="ECO:0000256" key="7">
    <source>
        <dbReference type="SAM" id="Phobius"/>
    </source>
</evidence>
<dbReference type="InterPro" id="IPR050638">
    <property type="entry name" value="AA-Vitamin_Transporters"/>
</dbReference>
<feature type="domain" description="EamA" evidence="8">
    <location>
        <begin position="152"/>
        <end position="284"/>
    </location>
</feature>
<dbReference type="KEGG" id="bcoh:BC6307_03565"/>
<evidence type="ECO:0000256" key="4">
    <source>
        <dbReference type="ARBA" id="ARBA00022692"/>
    </source>
</evidence>
<feature type="transmembrane region" description="Helical" evidence="7">
    <location>
        <begin position="70"/>
        <end position="88"/>
    </location>
</feature>
<dbReference type="STRING" id="1314751.GCA_001591425_04377"/>
<dbReference type="Proteomes" id="UP000215224">
    <property type="component" value="Chromosome"/>
</dbReference>
<dbReference type="SUPFAM" id="SSF103481">
    <property type="entry name" value="Multidrug resistance efflux transporter EmrE"/>
    <property type="match status" value="1"/>
</dbReference>
<feature type="transmembrane region" description="Helical" evidence="7">
    <location>
        <begin position="39"/>
        <end position="58"/>
    </location>
</feature>
<feature type="transmembrane region" description="Helical" evidence="7">
    <location>
        <begin position="213"/>
        <end position="236"/>
    </location>
</feature>
<dbReference type="GO" id="GO:0005886">
    <property type="term" value="C:plasma membrane"/>
    <property type="evidence" value="ECO:0007669"/>
    <property type="project" value="UniProtKB-SubCell"/>
</dbReference>
<dbReference type="PANTHER" id="PTHR32322:SF18">
    <property type="entry name" value="S-ADENOSYLMETHIONINE_S-ADENOSYLHOMOCYSTEINE TRANSPORTER"/>
    <property type="match status" value="1"/>
</dbReference>
<dbReference type="PANTHER" id="PTHR32322">
    <property type="entry name" value="INNER MEMBRANE TRANSPORTER"/>
    <property type="match status" value="1"/>
</dbReference>
<feature type="transmembrane region" description="Helical" evidence="7">
    <location>
        <begin position="125"/>
        <end position="142"/>
    </location>
</feature>
<gene>
    <name evidence="9" type="ORF">BC6307_03565</name>
</gene>
<dbReference type="RefSeq" id="WP_066420645.1">
    <property type="nucleotide sequence ID" value="NZ_CP018866.1"/>
</dbReference>
<dbReference type="InterPro" id="IPR000620">
    <property type="entry name" value="EamA_dom"/>
</dbReference>
<reference evidence="9 10" key="1">
    <citation type="submission" date="2016-12" db="EMBL/GenBank/DDBJ databases">
        <title>The whole genome sequencing and assembly of Bacillus cohnii DSM 6307T strain.</title>
        <authorList>
            <person name="Lee Y.-J."/>
            <person name="Yi H."/>
            <person name="Bahn Y.-S."/>
            <person name="Kim J.F."/>
            <person name="Lee D.-W."/>
        </authorList>
    </citation>
    <scope>NUCLEOTIDE SEQUENCE [LARGE SCALE GENOMIC DNA]</scope>
    <source>
        <strain evidence="9 10">DSM 6307</strain>
    </source>
</reference>
<evidence type="ECO:0000256" key="5">
    <source>
        <dbReference type="ARBA" id="ARBA00022989"/>
    </source>
</evidence>
<evidence type="ECO:0000256" key="6">
    <source>
        <dbReference type="ARBA" id="ARBA00023136"/>
    </source>
</evidence>
<evidence type="ECO:0000256" key="2">
    <source>
        <dbReference type="ARBA" id="ARBA00007362"/>
    </source>
</evidence>
<organism evidence="9 10">
    <name type="scientific">Sutcliffiella cohnii</name>
    <dbReference type="NCBI Taxonomy" id="33932"/>
    <lineage>
        <taxon>Bacteria</taxon>
        <taxon>Bacillati</taxon>
        <taxon>Bacillota</taxon>
        <taxon>Bacilli</taxon>
        <taxon>Bacillales</taxon>
        <taxon>Bacillaceae</taxon>
        <taxon>Sutcliffiella</taxon>
    </lineage>
</organism>
<feature type="transmembrane region" description="Helical" evidence="7">
    <location>
        <begin position="154"/>
        <end position="172"/>
    </location>
</feature>
<evidence type="ECO:0000313" key="9">
    <source>
        <dbReference type="EMBL" id="AST90414.1"/>
    </source>
</evidence>
<dbReference type="InterPro" id="IPR037185">
    <property type="entry name" value="EmrE-like"/>
</dbReference>
<dbReference type="EMBL" id="CP018866">
    <property type="protein sequence ID" value="AST90414.1"/>
    <property type="molecule type" value="Genomic_DNA"/>
</dbReference>
<feature type="transmembrane region" description="Helical" evidence="7">
    <location>
        <begin position="184"/>
        <end position="207"/>
    </location>
</feature>
<protein>
    <submittedName>
        <fullName evidence="9">EamA family transporter</fullName>
    </submittedName>
</protein>
<keyword evidence="10" id="KW-1185">Reference proteome</keyword>
<keyword evidence="6 7" id="KW-0472">Membrane</keyword>
<feature type="transmembrane region" description="Helical" evidence="7">
    <location>
        <begin position="269"/>
        <end position="290"/>
    </location>
</feature>
<feature type="domain" description="EamA" evidence="8">
    <location>
        <begin position="10"/>
        <end position="138"/>
    </location>
</feature>
<evidence type="ECO:0000256" key="1">
    <source>
        <dbReference type="ARBA" id="ARBA00004651"/>
    </source>
</evidence>
<name>A0A223KM24_9BACI</name>
<keyword evidence="5 7" id="KW-1133">Transmembrane helix</keyword>